<reference evidence="4" key="1">
    <citation type="submission" date="2015-11" db="EMBL/GenBank/DDBJ databases">
        <title>De novo transcriptome assembly of four potential Pierce s Disease insect vectors from Arizona vineyards.</title>
        <authorList>
            <person name="Tassone E.E."/>
        </authorList>
    </citation>
    <scope>NUCLEOTIDE SEQUENCE</scope>
</reference>
<name>A0A1B6G9R7_9HEMI</name>
<keyword evidence="2" id="KW-0813">Transport</keyword>
<evidence type="ECO:0008006" key="5">
    <source>
        <dbReference type="Google" id="ProtNLM"/>
    </source>
</evidence>
<comment type="similarity">
    <text evidence="1">Belongs to the V-ATPase E subunit family.</text>
</comment>
<evidence type="ECO:0000256" key="3">
    <source>
        <dbReference type="ARBA" id="ARBA00023065"/>
    </source>
</evidence>
<dbReference type="EMBL" id="GECZ01010593">
    <property type="protein sequence ID" value="JAS59176.1"/>
    <property type="molecule type" value="Transcribed_RNA"/>
</dbReference>
<dbReference type="Gene3D" id="3.30.2320.30">
    <property type="entry name" value="ATP synthase, E subunit, C-terminal"/>
    <property type="match status" value="1"/>
</dbReference>
<dbReference type="InterPro" id="IPR038495">
    <property type="entry name" value="ATPase_E_C"/>
</dbReference>
<keyword evidence="3" id="KW-0406">Ion transport</keyword>
<dbReference type="PANTHER" id="PTHR45715">
    <property type="entry name" value="ATPASE H+-TRANSPORTING V1 SUBUNIT E1A-RELATED"/>
    <property type="match status" value="1"/>
</dbReference>
<dbReference type="AlphaFoldDB" id="A0A1B6G9R7"/>
<dbReference type="Pfam" id="PF01991">
    <property type="entry name" value="vATP-synt_E"/>
    <property type="match status" value="1"/>
</dbReference>
<gene>
    <name evidence="4" type="ORF">g.12330</name>
</gene>
<protein>
    <recommendedName>
        <fullName evidence="5">V-type proton ATPase subunit E</fullName>
    </recommendedName>
</protein>
<dbReference type="GO" id="GO:0046961">
    <property type="term" value="F:proton-transporting ATPase activity, rotational mechanism"/>
    <property type="evidence" value="ECO:0007669"/>
    <property type="project" value="InterPro"/>
</dbReference>
<evidence type="ECO:0000313" key="4">
    <source>
        <dbReference type="EMBL" id="JAS59176.1"/>
    </source>
</evidence>
<evidence type="ECO:0000256" key="2">
    <source>
        <dbReference type="ARBA" id="ARBA00022448"/>
    </source>
</evidence>
<dbReference type="Gene3D" id="6.10.250.1620">
    <property type="match status" value="1"/>
</dbReference>
<proteinExistence type="inferred from homology"/>
<dbReference type="GO" id="GO:0033178">
    <property type="term" value="C:proton-transporting two-sector ATPase complex, catalytic domain"/>
    <property type="evidence" value="ECO:0007669"/>
    <property type="project" value="InterPro"/>
</dbReference>
<evidence type="ECO:0000256" key="1">
    <source>
        <dbReference type="ARBA" id="ARBA00005901"/>
    </source>
</evidence>
<sequence length="239" mass="28181">MSKYQPSLSRNDIESQIHRMVAFIDHEARERAEEIDSKTEGEFCYEKGRLLHKARQDMQKIYEKKEIIVVKQDQTTGATLQNRARLRELACREAHISRIEAEVQDRMLKKNEDPEVYKSILLEMLIQGLFRMLERVVMVRVREQDVTMIEELLEPAKDRYKEKVGRRVKIVVDSSRYLAPSCLGGVELATPSRKVRVVNTFLRRLQLIVKQLVPAIRRHLFEPIPPFRHESQIPFFKRA</sequence>
<organism evidence="4">
    <name type="scientific">Cuerna arida</name>
    <dbReference type="NCBI Taxonomy" id="1464854"/>
    <lineage>
        <taxon>Eukaryota</taxon>
        <taxon>Metazoa</taxon>
        <taxon>Ecdysozoa</taxon>
        <taxon>Arthropoda</taxon>
        <taxon>Hexapoda</taxon>
        <taxon>Insecta</taxon>
        <taxon>Pterygota</taxon>
        <taxon>Neoptera</taxon>
        <taxon>Paraneoptera</taxon>
        <taxon>Hemiptera</taxon>
        <taxon>Auchenorrhyncha</taxon>
        <taxon>Membracoidea</taxon>
        <taxon>Cicadellidae</taxon>
        <taxon>Cicadellinae</taxon>
        <taxon>Proconiini</taxon>
        <taxon>Cuerna</taxon>
    </lineage>
</organism>
<dbReference type="InterPro" id="IPR002842">
    <property type="entry name" value="ATPase_V1_Esu"/>
</dbReference>
<accession>A0A1B6G9R7</accession>
<dbReference type="SUPFAM" id="SSF160527">
    <property type="entry name" value="V-type ATPase subunit E-like"/>
    <property type="match status" value="1"/>
</dbReference>